<organism evidence="2 3">
    <name type="scientific">Halobacterium jilantaiense</name>
    <dbReference type="NCBI Taxonomy" id="355548"/>
    <lineage>
        <taxon>Archaea</taxon>
        <taxon>Methanobacteriati</taxon>
        <taxon>Methanobacteriota</taxon>
        <taxon>Stenosarchaea group</taxon>
        <taxon>Halobacteria</taxon>
        <taxon>Halobacteriales</taxon>
        <taxon>Halobacteriaceae</taxon>
        <taxon>Halobacterium</taxon>
    </lineage>
</organism>
<keyword evidence="1" id="KW-0812">Transmembrane</keyword>
<reference evidence="2 3" key="1">
    <citation type="submission" date="2016-10" db="EMBL/GenBank/DDBJ databases">
        <authorList>
            <person name="de Groot N.N."/>
        </authorList>
    </citation>
    <scope>NUCLEOTIDE SEQUENCE [LARGE SCALE GENOMIC DNA]</scope>
    <source>
        <strain evidence="2 3">CGMCC 1.5337</strain>
    </source>
</reference>
<accession>A0A1I0Q1W1</accession>
<keyword evidence="1" id="KW-1133">Transmembrane helix</keyword>
<gene>
    <name evidence="2" type="ORF">SAMN04487945_2190</name>
</gene>
<dbReference type="InterPro" id="IPR055958">
    <property type="entry name" value="DUF7536"/>
</dbReference>
<evidence type="ECO:0000256" key="1">
    <source>
        <dbReference type="SAM" id="Phobius"/>
    </source>
</evidence>
<dbReference type="OrthoDB" id="253287at2157"/>
<dbReference type="AlphaFoldDB" id="A0A1I0Q1W1"/>
<sequence>MSERPGVRNLMRTLDVVTQAKRGLAVGVLVAFGTYWLFVVASGGSPYPTPYLAGLALVLAFTTTLLATALFTIGAAYRVSRSLD</sequence>
<feature type="transmembrane region" description="Helical" evidence="1">
    <location>
        <begin position="20"/>
        <end position="39"/>
    </location>
</feature>
<dbReference type="RefSeq" id="WP_089669419.1">
    <property type="nucleotide sequence ID" value="NZ_FOJA01000001.1"/>
</dbReference>
<proteinExistence type="predicted"/>
<dbReference type="Pfam" id="PF24380">
    <property type="entry name" value="DUF7536"/>
    <property type="match status" value="1"/>
</dbReference>
<name>A0A1I0Q1W1_9EURY</name>
<dbReference type="Proteomes" id="UP000198518">
    <property type="component" value="Unassembled WGS sequence"/>
</dbReference>
<evidence type="ECO:0000313" key="3">
    <source>
        <dbReference type="Proteomes" id="UP000198518"/>
    </source>
</evidence>
<keyword evidence="1" id="KW-0472">Membrane</keyword>
<feature type="transmembrane region" description="Helical" evidence="1">
    <location>
        <begin position="51"/>
        <end position="77"/>
    </location>
</feature>
<dbReference type="EMBL" id="FOJA01000001">
    <property type="protein sequence ID" value="SEW20877.1"/>
    <property type="molecule type" value="Genomic_DNA"/>
</dbReference>
<evidence type="ECO:0000313" key="2">
    <source>
        <dbReference type="EMBL" id="SEW20877.1"/>
    </source>
</evidence>
<protein>
    <submittedName>
        <fullName evidence="2">Uncharacterized protein</fullName>
    </submittedName>
</protein>
<keyword evidence="3" id="KW-1185">Reference proteome</keyword>